<reference evidence="2" key="1">
    <citation type="submission" date="2020-10" db="EMBL/GenBank/DDBJ databases">
        <authorList>
            <person name="Gilroy R."/>
        </authorList>
    </citation>
    <scope>NUCLEOTIDE SEQUENCE</scope>
    <source>
        <strain evidence="2">CHK184-20233</strain>
    </source>
</reference>
<dbReference type="AlphaFoldDB" id="A0A9D1DTK2"/>
<evidence type="ECO:0000313" key="2">
    <source>
        <dbReference type="EMBL" id="HIR58859.1"/>
    </source>
</evidence>
<dbReference type="Proteomes" id="UP000824232">
    <property type="component" value="Unassembled WGS sequence"/>
</dbReference>
<accession>A0A9D1DTK2</accession>
<feature type="region of interest" description="Disordered" evidence="1">
    <location>
        <begin position="176"/>
        <end position="196"/>
    </location>
</feature>
<feature type="compositionally biased region" description="Basic and acidic residues" evidence="1">
    <location>
        <begin position="178"/>
        <end position="196"/>
    </location>
</feature>
<protein>
    <submittedName>
        <fullName evidence="2">Uncharacterized protein</fullName>
    </submittedName>
</protein>
<proteinExistence type="predicted"/>
<evidence type="ECO:0000256" key="1">
    <source>
        <dbReference type="SAM" id="MobiDB-lite"/>
    </source>
</evidence>
<reference evidence="2" key="2">
    <citation type="journal article" date="2021" name="PeerJ">
        <title>Extensive microbial diversity within the chicken gut microbiome revealed by metagenomics and culture.</title>
        <authorList>
            <person name="Gilroy R."/>
            <person name="Ravi A."/>
            <person name="Getino M."/>
            <person name="Pursley I."/>
            <person name="Horton D.L."/>
            <person name="Alikhan N.F."/>
            <person name="Baker D."/>
            <person name="Gharbi K."/>
            <person name="Hall N."/>
            <person name="Watson M."/>
            <person name="Adriaenssens E.M."/>
            <person name="Foster-Nyarko E."/>
            <person name="Jarju S."/>
            <person name="Secka A."/>
            <person name="Antonio M."/>
            <person name="Oren A."/>
            <person name="Chaudhuri R.R."/>
            <person name="La Ragione R."/>
            <person name="Hildebrand F."/>
            <person name="Pallen M.J."/>
        </authorList>
    </citation>
    <scope>NUCLEOTIDE SEQUENCE</scope>
    <source>
        <strain evidence="2">CHK184-20233</strain>
    </source>
</reference>
<name>A0A9D1DTK2_9FIRM</name>
<organism evidence="2 3">
    <name type="scientific">Candidatus Onthousia excrementipullorum</name>
    <dbReference type="NCBI Taxonomy" id="2840884"/>
    <lineage>
        <taxon>Bacteria</taxon>
        <taxon>Bacillati</taxon>
        <taxon>Bacillota</taxon>
        <taxon>Bacilli</taxon>
        <taxon>Candidatus Onthousia</taxon>
    </lineage>
</organism>
<comment type="caution">
    <text evidence="2">The sequence shown here is derived from an EMBL/GenBank/DDBJ whole genome shotgun (WGS) entry which is preliminary data.</text>
</comment>
<evidence type="ECO:0000313" key="3">
    <source>
        <dbReference type="Proteomes" id="UP000824232"/>
    </source>
</evidence>
<dbReference type="EMBL" id="DVHC01000025">
    <property type="protein sequence ID" value="HIR58859.1"/>
    <property type="molecule type" value="Genomic_DNA"/>
</dbReference>
<sequence>MMYDKKIFADLRKEVVGASCKEVYKKVEEYYNKVKSWVEYMEGKYSKEDLSSRYDYCEAKNYLHHVPRPSIRQRLLDDLEWAGFNKEDAGTKHIATIATLFFHERKLFQSEFITDKSFWDLSDSDNEHYKMLGLPKEQVLYDILDVMSKNADIHCSHEILIYDMSDKYGVNGYDRDEEDIKPYSDMSKKDIQKELK</sequence>
<gene>
    <name evidence="2" type="ORF">IAB38_02305</name>
</gene>